<dbReference type="AlphaFoldDB" id="A0A523USJ2"/>
<sequence length="194" mass="20626">MVKVPLRGLIIPGRIDAGENAVVKYIWHGGGCLRSIAYVEVNRSDHHIIITPFGKYLTGGACPDDVWTRIDAVSLGVLAAGTYTVIVVGDTTSYRDSLTVPTAASDSLFRFNVTTVDPETAAPVGGIEFYVRLFPPADTTLEASTDSSGVSVLTYPSVGVDSLQYELGFSSPPGYLGFTQARVGQPEIITLGVR</sequence>
<dbReference type="Proteomes" id="UP000315525">
    <property type="component" value="Unassembled WGS sequence"/>
</dbReference>
<name>A0A523USJ2_UNCT6</name>
<evidence type="ECO:0000313" key="1">
    <source>
        <dbReference type="EMBL" id="TET45522.1"/>
    </source>
</evidence>
<protein>
    <submittedName>
        <fullName evidence="1">Uncharacterized protein</fullName>
    </submittedName>
</protein>
<comment type="caution">
    <text evidence="1">The sequence shown here is derived from an EMBL/GenBank/DDBJ whole genome shotgun (WGS) entry which is preliminary data.</text>
</comment>
<reference evidence="1 2" key="1">
    <citation type="submission" date="2019-03" db="EMBL/GenBank/DDBJ databases">
        <title>Metabolic potential of uncultured bacteria and archaea associated with petroleum seepage in deep-sea sediments.</title>
        <authorList>
            <person name="Dong X."/>
            <person name="Hubert C."/>
        </authorList>
    </citation>
    <scope>NUCLEOTIDE SEQUENCE [LARGE SCALE GENOMIC DNA]</scope>
    <source>
        <strain evidence="1">E44_bin18</strain>
    </source>
</reference>
<accession>A0A523USJ2</accession>
<proteinExistence type="predicted"/>
<gene>
    <name evidence="1" type="ORF">E3J62_07115</name>
</gene>
<organism evidence="1 2">
    <name type="scientific">candidate division TA06 bacterium</name>
    <dbReference type="NCBI Taxonomy" id="2250710"/>
    <lineage>
        <taxon>Bacteria</taxon>
        <taxon>Bacteria division TA06</taxon>
    </lineage>
</organism>
<evidence type="ECO:0000313" key="2">
    <source>
        <dbReference type="Proteomes" id="UP000315525"/>
    </source>
</evidence>
<dbReference type="EMBL" id="SOJN01000080">
    <property type="protein sequence ID" value="TET45522.1"/>
    <property type="molecule type" value="Genomic_DNA"/>
</dbReference>